<organism evidence="1 2">
    <name type="scientific">Artemisia annua</name>
    <name type="common">Sweet wormwood</name>
    <dbReference type="NCBI Taxonomy" id="35608"/>
    <lineage>
        <taxon>Eukaryota</taxon>
        <taxon>Viridiplantae</taxon>
        <taxon>Streptophyta</taxon>
        <taxon>Embryophyta</taxon>
        <taxon>Tracheophyta</taxon>
        <taxon>Spermatophyta</taxon>
        <taxon>Magnoliopsida</taxon>
        <taxon>eudicotyledons</taxon>
        <taxon>Gunneridae</taxon>
        <taxon>Pentapetalae</taxon>
        <taxon>asterids</taxon>
        <taxon>campanulids</taxon>
        <taxon>Asterales</taxon>
        <taxon>Asteraceae</taxon>
        <taxon>Asteroideae</taxon>
        <taxon>Anthemideae</taxon>
        <taxon>Artemisiinae</taxon>
        <taxon>Artemisia</taxon>
    </lineage>
</organism>
<dbReference type="AlphaFoldDB" id="A0A2U1PKZ8"/>
<protein>
    <submittedName>
        <fullName evidence="1">Uncharacterized protein</fullName>
    </submittedName>
</protein>
<gene>
    <name evidence="1" type="ORF">CTI12_AA063030</name>
</gene>
<reference evidence="1 2" key="1">
    <citation type="journal article" date="2018" name="Mol. Plant">
        <title>The genome of Artemisia annua provides insight into the evolution of Asteraceae family and artemisinin biosynthesis.</title>
        <authorList>
            <person name="Shen Q."/>
            <person name="Zhang L."/>
            <person name="Liao Z."/>
            <person name="Wang S."/>
            <person name="Yan T."/>
            <person name="Shi P."/>
            <person name="Liu M."/>
            <person name="Fu X."/>
            <person name="Pan Q."/>
            <person name="Wang Y."/>
            <person name="Lv Z."/>
            <person name="Lu X."/>
            <person name="Zhang F."/>
            <person name="Jiang W."/>
            <person name="Ma Y."/>
            <person name="Chen M."/>
            <person name="Hao X."/>
            <person name="Li L."/>
            <person name="Tang Y."/>
            <person name="Lv G."/>
            <person name="Zhou Y."/>
            <person name="Sun X."/>
            <person name="Brodelius P.E."/>
            <person name="Rose J.K.C."/>
            <person name="Tang K."/>
        </authorList>
    </citation>
    <scope>NUCLEOTIDE SEQUENCE [LARGE SCALE GENOMIC DNA]</scope>
    <source>
        <strain evidence="2">cv. Huhao1</strain>
        <tissue evidence="1">Leaf</tissue>
    </source>
</reference>
<keyword evidence="2" id="KW-1185">Reference proteome</keyword>
<proteinExistence type="predicted"/>
<sequence length="288" mass="33133">MLFSPRPSKQIMEAPPSTLSIKDVFPESIYPLDSRILLVPLNEEESQSWLKLKDIASSHGALFKMSEMDDELREVSIELDHPFVPVLSDFAISAYNELCRMYVKKDEEDNVYEAEVINVKYSPNSYGYLFSITIEAMEEDVAGVYEATVLCNSDDGKRTLIKFILSPRAPSGKKFKGMSDLIRDKLVYQLVKEQRKDIKGQLMEAKKRSKRSSKLNRLKNDYKVVKGAFRVFKKYAYRLKPISWKIKKSNPAYWWAPNKLTGLQARDADHSCGGYDYQNPLTVFSCYT</sequence>
<name>A0A2U1PKZ8_ARTAN</name>
<evidence type="ECO:0000313" key="1">
    <source>
        <dbReference type="EMBL" id="PWA86440.1"/>
    </source>
</evidence>
<dbReference type="Proteomes" id="UP000245207">
    <property type="component" value="Unassembled WGS sequence"/>
</dbReference>
<accession>A0A2U1PKZ8</accession>
<comment type="caution">
    <text evidence="1">The sequence shown here is derived from an EMBL/GenBank/DDBJ whole genome shotgun (WGS) entry which is preliminary data.</text>
</comment>
<dbReference type="EMBL" id="PKPP01001018">
    <property type="protein sequence ID" value="PWA86440.1"/>
    <property type="molecule type" value="Genomic_DNA"/>
</dbReference>
<evidence type="ECO:0000313" key="2">
    <source>
        <dbReference type="Proteomes" id="UP000245207"/>
    </source>
</evidence>